<evidence type="ECO:0000313" key="2">
    <source>
        <dbReference type="EMBL" id="GGG83083.1"/>
    </source>
</evidence>
<organism evidence="2 3">
    <name type="scientific">Virgibacillus oceani</name>
    <dbReference type="NCBI Taxonomy" id="1479511"/>
    <lineage>
        <taxon>Bacteria</taxon>
        <taxon>Bacillati</taxon>
        <taxon>Bacillota</taxon>
        <taxon>Bacilli</taxon>
        <taxon>Bacillales</taxon>
        <taxon>Bacillaceae</taxon>
        <taxon>Virgibacillus</taxon>
    </lineage>
</organism>
<evidence type="ECO:0000259" key="1">
    <source>
        <dbReference type="Pfam" id="PF07929"/>
    </source>
</evidence>
<feature type="domain" description="Plasmid pRiA4b Orf3-like" evidence="1">
    <location>
        <begin position="2"/>
        <end position="213"/>
    </location>
</feature>
<dbReference type="AlphaFoldDB" id="A0A917HM98"/>
<reference evidence="2" key="2">
    <citation type="submission" date="2020-09" db="EMBL/GenBank/DDBJ databases">
        <authorList>
            <person name="Sun Q."/>
            <person name="Zhou Y."/>
        </authorList>
    </citation>
    <scope>NUCLEOTIDE SEQUENCE</scope>
    <source>
        <strain evidence="2">CGMCC 1.12754</strain>
    </source>
</reference>
<dbReference type="RefSeq" id="WP_188456265.1">
    <property type="nucleotide sequence ID" value="NZ_BMFR01000015.1"/>
</dbReference>
<dbReference type="PANTHER" id="PTHR41878">
    <property type="entry name" value="LEXA REPRESSOR-RELATED"/>
    <property type="match status" value="1"/>
</dbReference>
<dbReference type="InterPro" id="IPR012912">
    <property type="entry name" value="Plasmid_pRiA4b_Orf3-like"/>
</dbReference>
<dbReference type="PANTHER" id="PTHR41878:SF1">
    <property type="entry name" value="TNPR PROTEIN"/>
    <property type="match status" value="1"/>
</dbReference>
<reference evidence="2" key="1">
    <citation type="journal article" date="2014" name="Int. J. Syst. Evol. Microbiol.">
        <title>Complete genome sequence of Corynebacterium casei LMG S-19264T (=DSM 44701T), isolated from a smear-ripened cheese.</title>
        <authorList>
            <consortium name="US DOE Joint Genome Institute (JGI-PGF)"/>
            <person name="Walter F."/>
            <person name="Albersmeier A."/>
            <person name="Kalinowski J."/>
            <person name="Ruckert C."/>
        </authorList>
    </citation>
    <scope>NUCLEOTIDE SEQUENCE</scope>
    <source>
        <strain evidence="2">CGMCC 1.12754</strain>
    </source>
</reference>
<sequence length="232" mass="27927">MKAYQIKIEFIDSDPLIWRRVVMPADATFKRLHDVIQTVTNFLGGYPSDFYHFYAFDLQDENIRVTNDDEAYQEHQYFKKNRKEIEKKMIDTPPEFMKFQEAQLKNLKTIIRKPTGIKIDAYLENHGEIKYRYDFGDNWSFLITLEGITESYHYGYPRLIDGAENAPPEDVGGIPGFYDFLKIYENENHPDHEHVRVWAREQRYREYDEEHINGMLKFIKYKKTEWDKLESK</sequence>
<comment type="caution">
    <text evidence="2">The sequence shown here is derived from an EMBL/GenBank/DDBJ whole genome shotgun (WGS) entry which is preliminary data.</text>
</comment>
<dbReference type="Pfam" id="PF07929">
    <property type="entry name" value="PRiA4_ORF3"/>
    <property type="match status" value="1"/>
</dbReference>
<keyword evidence="3" id="KW-1185">Reference proteome</keyword>
<proteinExistence type="predicted"/>
<name>A0A917HM98_9BACI</name>
<dbReference type="InterPro" id="IPR024047">
    <property type="entry name" value="MM3350-like_sf"/>
</dbReference>
<evidence type="ECO:0000313" key="3">
    <source>
        <dbReference type="Proteomes" id="UP000622860"/>
    </source>
</evidence>
<dbReference type="EMBL" id="BMFR01000015">
    <property type="protein sequence ID" value="GGG83083.1"/>
    <property type="molecule type" value="Genomic_DNA"/>
</dbReference>
<dbReference type="SUPFAM" id="SSF159941">
    <property type="entry name" value="MM3350-like"/>
    <property type="match status" value="1"/>
</dbReference>
<accession>A0A917HM98</accession>
<dbReference type="Gene3D" id="3.10.290.30">
    <property type="entry name" value="MM3350-like"/>
    <property type="match status" value="1"/>
</dbReference>
<protein>
    <recommendedName>
        <fullName evidence="1">Plasmid pRiA4b Orf3-like domain-containing protein</fullName>
    </recommendedName>
</protein>
<gene>
    <name evidence="2" type="ORF">GCM10011398_30810</name>
</gene>
<dbReference type="Proteomes" id="UP000622860">
    <property type="component" value="Unassembled WGS sequence"/>
</dbReference>